<keyword evidence="5" id="KW-1185">Reference proteome</keyword>
<comment type="catalytic activity">
    <reaction evidence="3">
        <text>inosine + phosphate = alpha-D-ribose 1-phosphate + hypoxanthine</text>
        <dbReference type="Rhea" id="RHEA:27646"/>
        <dbReference type="ChEBI" id="CHEBI:17368"/>
        <dbReference type="ChEBI" id="CHEBI:17596"/>
        <dbReference type="ChEBI" id="CHEBI:43474"/>
        <dbReference type="ChEBI" id="CHEBI:57720"/>
        <dbReference type="EC" id="2.4.2.1"/>
    </reaction>
</comment>
<keyword evidence="2 3" id="KW-0808">Transferase</keyword>
<dbReference type="PANTHER" id="PTHR36540:SF1">
    <property type="entry name" value="PYRIMIDINE_PURINE NUCLEOSIDE PHOSPHORYLASE"/>
    <property type="match status" value="1"/>
</dbReference>
<reference evidence="4" key="1">
    <citation type="submission" date="2020-04" db="EMBL/GenBank/DDBJ databases">
        <title>Description of Shewanella salipaludis sp. nov., isolated from a salt marsh.</title>
        <authorList>
            <person name="Park S."/>
            <person name="Yoon J.-H."/>
        </authorList>
    </citation>
    <scope>NUCLEOTIDE SEQUENCE</scope>
    <source>
        <strain evidence="4">SHSM-M6</strain>
    </source>
</reference>
<dbReference type="CDD" id="cd20296">
    <property type="entry name" value="cupin_PpnP-like"/>
    <property type="match status" value="1"/>
</dbReference>
<comment type="catalytic activity">
    <reaction evidence="3">
        <text>a purine D-ribonucleoside + phosphate = a purine nucleobase + alpha-D-ribose 1-phosphate</text>
        <dbReference type="Rhea" id="RHEA:19805"/>
        <dbReference type="ChEBI" id="CHEBI:26386"/>
        <dbReference type="ChEBI" id="CHEBI:43474"/>
        <dbReference type="ChEBI" id="CHEBI:57720"/>
        <dbReference type="ChEBI" id="CHEBI:142355"/>
        <dbReference type="EC" id="2.4.2.1"/>
    </reaction>
</comment>
<keyword evidence="1 3" id="KW-0328">Glycosyltransferase</keyword>
<evidence type="ECO:0000256" key="2">
    <source>
        <dbReference type="ARBA" id="ARBA00022679"/>
    </source>
</evidence>
<dbReference type="EMBL" id="JAAXYH010000024">
    <property type="protein sequence ID" value="NMH67173.1"/>
    <property type="molecule type" value="Genomic_DNA"/>
</dbReference>
<evidence type="ECO:0000256" key="1">
    <source>
        <dbReference type="ARBA" id="ARBA00022676"/>
    </source>
</evidence>
<dbReference type="EC" id="2.4.2.1" evidence="3"/>
<gene>
    <name evidence="3" type="primary">ppnP</name>
    <name evidence="4" type="ORF">HC757_18665</name>
</gene>
<dbReference type="GO" id="GO:0004731">
    <property type="term" value="F:purine-nucleoside phosphorylase activity"/>
    <property type="evidence" value="ECO:0007669"/>
    <property type="project" value="UniProtKB-UniRule"/>
</dbReference>
<dbReference type="Pfam" id="PF06865">
    <property type="entry name" value="Ppnp"/>
    <property type="match status" value="1"/>
</dbReference>
<dbReference type="AlphaFoldDB" id="A0A972FW52"/>
<dbReference type="FunFam" id="2.60.120.10:FF:000016">
    <property type="entry name" value="Pyrimidine/purine nucleoside phosphorylase"/>
    <property type="match status" value="1"/>
</dbReference>
<organism evidence="4 5">
    <name type="scientific">Shewanella salipaludis</name>
    <dbReference type="NCBI Taxonomy" id="2723052"/>
    <lineage>
        <taxon>Bacteria</taxon>
        <taxon>Pseudomonadati</taxon>
        <taxon>Pseudomonadota</taxon>
        <taxon>Gammaproteobacteria</taxon>
        <taxon>Alteromonadales</taxon>
        <taxon>Shewanellaceae</taxon>
        <taxon>Shewanella</taxon>
    </lineage>
</organism>
<comment type="catalytic activity">
    <reaction evidence="3">
        <text>xanthosine + phosphate = alpha-D-ribose 1-phosphate + xanthine</text>
        <dbReference type="Rhea" id="RHEA:27638"/>
        <dbReference type="ChEBI" id="CHEBI:17712"/>
        <dbReference type="ChEBI" id="CHEBI:18107"/>
        <dbReference type="ChEBI" id="CHEBI:43474"/>
        <dbReference type="ChEBI" id="CHEBI:57720"/>
        <dbReference type="EC" id="2.4.2.1"/>
    </reaction>
</comment>
<comment type="catalytic activity">
    <reaction evidence="3">
        <text>cytidine + phosphate = cytosine + alpha-D-ribose 1-phosphate</text>
        <dbReference type="Rhea" id="RHEA:52540"/>
        <dbReference type="ChEBI" id="CHEBI:16040"/>
        <dbReference type="ChEBI" id="CHEBI:17562"/>
        <dbReference type="ChEBI" id="CHEBI:43474"/>
        <dbReference type="ChEBI" id="CHEBI:57720"/>
        <dbReference type="EC" id="2.4.2.2"/>
    </reaction>
</comment>
<proteinExistence type="inferred from homology"/>
<name>A0A972FW52_9GAMM</name>
<dbReference type="GO" id="GO:0005829">
    <property type="term" value="C:cytosol"/>
    <property type="evidence" value="ECO:0007669"/>
    <property type="project" value="TreeGrafter"/>
</dbReference>
<dbReference type="Proteomes" id="UP000737113">
    <property type="component" value="Unassembled WGS sequence"/>
</dbReference>
<comment type="catalytic activity">
    <reaction evidence="3">
        <text>thymidine + phosphate = 2-deoxy-alpha-D-ribose 1-phosphate + thymine</text>
        <dbReference type="Rhea" id="RHEA:16037"/>
        <dbReference type="ChEBI" id="CHEBI:17748"/>
        <dbReference type="ChEBI" id="CHEBI:17821"/>
        <dbReference type="ChEBI" id="CHEBI:43474"/>
        <dbReference type="ChEBI" id="CHEBI:57259"/>
        <dbReference type="EC" id="2.4.2.2"/>
    </reaction>
</comment>
<dbReference type="EC" id="2.4.2.2" evidence="3"/>
<comment type="catalytic activity">
    <reaction evidence="3">
        <text>adenosine + phosphate = alpha-D-ribose 1-phosphate + adenine</text>
        <dbReference type="Rhea" id="RHEA:27642"/>
        <dbReference type="ChEBI" id="CHEBI:16335"/>
        <dbReference type="ChEBI" id="CHEBI:16708"/>
        <dbReference type="ChEBI" id="CHEBI:43474"/>
        <dbReference type="ChEBI" id="CHEBI:57720"/>
        <dbReference type="EC" id="2.4.2.1"/>
    </reaction>
</comment>
<dbReference type="Gene3D" id="2.60.120.10">
    <property type="entry name" value="Jelly Rolls"/>
    <property type="match status" value="1"/>
</dbReference>
<dbReference type="InterPro" id="IPR014710">
    <property type="entry name" value="RmlC-like_jellyroll"/>
</dbReference>
<accession>A0A972FW52</accession>
<evidence type="ECO:0000313" key="4">
    <source>
        <dbReference type="EMBL" id="NMH67173.1"/>
    </source>
</evidence>
<comment type="catalytic activity">
    <reaction evidence="3">
        <text>guanosine + phosphate = alpha-D-ribose 1-phosphate + guanine</text>
        <dbReference type="Rhea" id="RHEA:13233"/>
        <dbReference type="ChEBI" id="CHEBI:16235"/>
        <dbReference type="ChEBI" id="CHEBI:16750"/>
        <dbReference type="ChEBI" id="CHEBI:43474"/>
        <dbReference type="ChEBI" id="CHEBI:57720"/>
        <dbReference type="EC" id="2.4.2.1"/>
    </reaction>
</comment>
<comment type="catalytic activity">
    <reaction evidence="3">
        <text>uridine + phosphate = alpha-D-ribose 1-phosphate + uracil</text>
        <dbReference type="Rhea" id="RHEA:24388"/>
        <dbReference type="ChEBI" id="CHEBI:16704"/>
        <dbReference type="ChEBI" id="CHEBI:17568"/>
        <dbReference type="ChEBI" id="CHEBI:43474"/>
        <dbReference type="ChEBI" id="CHEBI:57720"/>
        <dbReference type="EC" id="2.4.2.2"/>
    </reaction>
</comment>
<dbReference type="SUPFAM" id="SSF51182">
    <property type="entry name" value="RmlC-like cupins"/>
    <property type="match status" value="1"/>
</dbReference>
<dbReference type="GO" id="GO:0016154">
    <property type="term" value="F:pyrimidine-nucleoside phosphorylase activity"/>
    <property type="evidence" value="ECO:0007669"/>
    <property type="project" value="UniProtKB-UniRule"/>
</dbReference>
<comment type="similarity">
    <text evidence="3">Belongs to the nucleoside phosphorylase PpnP family.</text>
</comment>
<evidence type="ECO:0000256" key="3">
    <source>
        <dbReference type="HAMAP-Rule" id="MF_01537"/>
    </source>
</evidence>
<comment type="function">
    <text evidence="3">Catalyzes the phosphorolysis of diverse nucleosides, yielding D-ribose 1-phosphate and the respective free bases. Can use uridine, adenosine, guanosine, cytidine, thymidine, inosine and xanthosine as substrates. Also catalyzes the reverse reactions.</text>
</comment>
<dbReference type="InterPro" id="IPR011051">
    <property type="entry name" value="RmlC_Cupin_sf"/>
</dbReference>
<evidence type="ECO:0000313" key="5">
    <source>
        <dbReference type="Proteomes" id="UP000737113"/>
    </source>
</evidence>
<dbReference type="PANTHER" id="PTHR36540">
    <property type="entry name" value="PYRIMIDINE/PURINE NUCLEOSIDE PHOSPHORYLASE"/>
    <property type="match status" value="1"/>
</dbReference>
<comment type="caution">
    <text evidence="4">The sequence shown here is derived from an EMBL/GenBank/DDBJ whole genome shotgun (WGS) entry which is preliminary data.</text>
</comment>
<dbReference type="InterPro" id="IPR009664">
    <property type="entry name" value="Ppnp"/>
</dbReference>
<protein>
    <recommendedName>
        <fullName evidence="3">Pyrimidine/purine nucleoside phosphorylase</fullName>
        <ecNumber evidence="3">2.4.2.1</ecNumber>
        <ecNumber evidence="3">2.4.2.2</ecNumber>
    </recommendedName>
    <alternativeName>
        <fullName evidence="3">Adenosine phosphorylase</fullName>
    </alternativeName>
    <alternativeName>
        <fullName evidence="3">Cytidine phosphorylase</fullName>
    </alternativeName>
    <alternativeName>
        <fullName evidence="3">Guanosine phosphorylase</fullName>
    </alternativeName>
    <alternativeName>
        <fullName evidence="3">Inosine phosphorylase</fullName>
    </alternativeName>
    <alternativeName>
        <fullName evidence="3">Thymidine phosphorylase</fullName>
    </alternativeName>
    <alternativeName>
        <fullName evidence="3">Uridine phosphorylase</fullName>
    </alternativeName>
    <alternativeName>
        <fullName evidence="3">Xanthosine phosphorylase</fullName>
    </alternativeName>
</protein>
<dbReference type="RefSeq" id="WP_169565946.1">
    <property type="nucleotide sequence ID" value="NZ_JAAXYH010000024.1"/>
</dbReference>
<dbReference type="HAMAP" id="MF_01537">
    <property type="entry name" value="Nucleos_phosphorylase_PpnP"/>
    <property type="match status" value="1"/>
</dbReference>
<sequence>MDIFEQVSVAKRANLYFDGKVSSRSIFFADGSKQTLGVVLPGEYEFATSQGEIMQVVSGSFEVLLPQALDWQVFAAGSQFELAAGVSFRLRNAAVAEYCCRYL</sequence>